<keyword evidence="2" id="KW-0812">Transmembrane</keyword>
<feature type="compositionally biased region" description="Basic and acidic residues" evidence="1">
    <location>
        <begin position="67"/>
        <end position="77"/>
    </location>
</feature>
<sequence length="77" mass="8183">MELDVPSDWTPLVLVVVMVAIAGVLFVLMQRQMKRLHANWSAQDADDPDAGDDVAGDPGAAGPEGGRPGEEDGRRRG</sequence>
<feature type="transmembrane region" description="Helical" evidence="2">
    <location>
        <begin position="12"/>
        <end position="29"/>
    </location>
</feature>
<feature type="compositionally biased region" description="Acidic residues" evidence="1">
    <location>
        <begin position="44"/>
        <end position="55"/>
    </location>
</feature>
<evidence type="ECO:0000256" key="1">
    <source>
        <dbReference type="SAM" id="MobiDB-lite"/>
    </source>
</evidence>
<dbReference type="Proteomes" id="UP000252770">
    <property type="component" value="Unassembled WGS sequence"/>
</dbReference>
<evidence type="ECO:0000256" key="2">
    <source>
        <dbReference type="SAM" id="Phobius"/>
    </source>
</evidence>
<comment type="caution">
    <text evidence="3">The sequence shown here is derived from an EMBL/GenBank/DDBJ whole genome shotgun (WGS) entry which is preliminary data.</text>
</comment>
<keyword evidence="2" id="KW-0472">Membrane</keyword>
<feature type="region of interest" description="Disordered" evidence="1">
    <location>
        <begin position="38"/>
        <end position="77"/>
    </location>
</feature>
<proteinExistence type="predicted"/>
<keyword evidence="2" id="KW-1133">Transmembrane helix</keyword>
<evidence type="ECO:0000313" key="4">
    <source>
        <dbReference type="Proteomes" id="UP000252770"/>
    </source>
</evidence>
<dbReference type="RefSeq" id="WP_114125395.1">
    <property type="nucleotide sequence ID" value="NZ_QOUI01000002.1"/>
</dbReference>
<gene>
    <name evidence="3" type="ORF">DT076_04175</name>
</gene>
<evidence type="ECO:0000313" key="3">
    <source>
        <dbReference type="EMBL" id="RCK70624.1"/>
    </source>
</evidence>
<dbReference type="EMBL" id="QOUI01000002">
    <property type="protein sequence ID" value="RCK70624.1"/>
    <property type="molecule type" value="Genomic_DNA"/>
</dbReference>
<accession>A0A367YXN7</accession>
<organism evidence="3 4">
    <name type="scientific">Desertihabitans brevis</name>
    <dbReference type="NCBI Taxonomy" id="2268447"/>
    <lineage>
        <taxon>Bacteria</taxon>
        <taxon>Bacillati</taxon>
        <taxon>Actinomycetota</taxon>
        <taxon>Actinomycetes</taxon>
        <taxon>Propionibacteriales</taxon>
        <taxon>Propionibacteriaceae</taxon>
        <taxon>Desertihabitans</taxon>
    </lineage>
</organism>
<keyword evidence="4" id="KW-1185">Reference proteome</keyword>
<protein>
    <submittedName>
        <fullName evidence="3">Uncharacterized protein</fullName>
    </submittedName>
</protein>
<name>A0A367YXN7_9ACTN</name>
<dbReference type="AlphaFoldDB" id="A0A367YXN7"/>
<reference evidence="3 4" key="1">
    <citation type="submission" date="2018-07" db="EMBL/GenBank/DDBJ databases">
        <title>Desertimonas flava gen. nov. sp. nov.</title>
        <authorList>
            <person name="Liu S."/>
        </authorList>
    </citation>
    <scope>NUCLEOTIDE SEQUENCE [LARGE SCALE GENOMIC DNA]</scope>
    <source>
        <strain evidence="3 4">16Sb5-5</strain>
    </source>
</reference>